<dbReference type="SMART" id="SM00235">
    <property type="entry name" value="ZnMc"/>
    <property type="match status" value="1"/>
</dbReference>
<evidence type="ECO:0000256" key="1">
    <source>
        <dbReference type="ARBA" id="ARBA00022670"/>
    </source>
</evidence>
<protein>
    <submittedName>
        <fullName evidence="6">Peptidase M10</fullName>
    </submittedName>
</protein>
<comment type="caution">
    <text evidence="6">The sequence shown here is derived from an EMBL/GenBank/DDBJ whole genome shotgun (WGS) entry which is preliminary data.</text>
</comment>
<dbReference type="EMBL" id="BDOR01000003">
    <property type="protein sequence ID" value="GBF01337.1"/>
    <property type="molecule type" value="Genomic_DNA"/>
</dbReference>
<dbReference type="CDD" id="cd04268">
    <property type="entry name" value="ZnMc_MMP_like"/>
    <property type="match status" value="1"/>
</dbReference>
<dbReference type="SUPFAM" id="SSF55486">
    <property type="entry name" value="Metalloproteases ('zincins'), catalytic domain"/>
    <property type="match status" value="1"/>
</dbReference>
<feature type="domain" description="Peptidase metallopeptidase" evidence="5">
    <location>
        <begin position="78"/>
        <end position="229"/>
    </location>
</feature>
<evidence type="ECO:0000259" key="5">
    <source>
        <dbReference type="SMART" id="SM00235"/>
    </source>
</evidence>
<keyword evidence="1" id="KW-0645">Protease</keyword>
<dbReference type="InterPro" id="IPR024079">
    <property type="entry name" value="MetalloPept_cat_dom_sf"/>
</dbReference>
<dbReference type="Pfam" id="PF00413">
    <property type="entry name" value="Peptidase_M10"/>
    <property type="match status" value="1"/>
</dbReference>
<dbReference type="Gene3D" id="3.40.390.10">
    <property type="entry name" value="Collagenase (Catalytic Domain)"/>
    <property type="match status" value="1"/>
</dbReference>
<proteinExistence type="predicted"/>
<accession>A0ABQ0NAB4</accession>
<gene>
    <name evidence="6" type="ORF">LPPLD21_00847</name>
</gene>
<name>A0ABQ0NAB4_9LACO</name>
<keyword evidence="2" id="KW-0479">Metal-binding</keyword>
<reference evidence="6 7" key="1">
    <citation type="submission" date="2017-04" db="EMBL/GenBank/DDBJ databases">
        <title>In vitro and in silico characterization of Lactobacillus paraplantarum D2-1, a starter culture for soymilk fermentation.</title>
        <authorList>
            <person name="Endo A."/>
            <person name="Sasaki F."/>
            <person name="Maeno S."/>
            <person name="Kanesaki Y."/>
            <person name="Kubota E."/>
            <person name="Torres G.A."/>
            <person name="Tomita S."/>
            <person name="Nakagawa J."/>
        </authorList>
    </citation>
    <scope>NUCLEOTIDE SEQUENCE [LARGE SCALE GENOMIC DNA]</scope>
    <source>
        <strain evidence="6 7">D2-1</strain>
    </source>
</reference>
<dbReference type="InterPro" id="IPR006026">
    <property type="entry name" value="Peptidase_Metallo"/>
</dbReference>
<sequence length="231" mass="26786">MIMKRKNLLLLIIISLGLCGVLLMLEPQISTWINTHTLQVEADKTTNRDTIHDQVYYNDQMDNYQYNYLDNGTKVLNYKARFKSRVITYRITSDSKVYRAIWLRAVERWNNTNTVKLVEVKGQTKAQITLGESEDETGTTGSEIGRTWRTYYHSGSQSTTWMDSAKCVIYTNRFPDSNHSVEYKLSVATHELGHALGLEHEDNKSAVMYYQSHRAAHITTREISTLKQMYK</sequence>
<evidence type="ECO:0000256" key="4">
    <source>
        <dbReference type="ARBA" id="ARBA00022833"/>
    </source>
</evidence>
<keyword evidence="7" id="KW-1185">Reference proteome</keyword>
<evidence type="ECO:0000256" key="3">
    <source>
        <dbReference type="ARBA" id="ARBA00022801"/>
    </source>
</evidence>
<organism evidence="6 7">
    <name type="scientific">Lactiplantibacillus paraplantarum</name>
    <dbReference type="NCBI Taxonomy" id="60520"/>
    <lineage>
        <taxon>Bacteria</taxon>
        <taxon>Bacillati</taxon>
        <taxon>Bacillota</taxon>
        <taxon>Bacilli</taxon>
        <taxon>Lactobacillales</taxon>
        <taxon>Lactobacillaceae</taxon>
        <taxon>Lactiplantibacillus</taxon>
    </lineage>
</organism>
<evidence type="ECO:0000313" key="7">
    <source>
        <dbReference type="Proteomes" id="UP000236162"/>
    </source>
</evidence>
<evidence type="ECO:0000256" key="2">
    <source>
        <dbReference type="ARBA" id="ARBA00022723"/>
    </source>
</evidence>
<keyword evidence="4" id="KW-0862">Zinc</keyword>
<dbReference type="Proteomes" id="UP000236162">
    <property type="component" value="Unassembled WGS sequence"/>
</dbReference>
<keyword evidence="3" id="KW-0378">Hydrolase</keyword>
<evidence type="ECO:0000313" key="6">
    <source>
        <dbReference type="EMBL" id="GBF01337.1"/>
    </source>
</evidence>
<dbReference type="InterPro" id="IPR001818">
    <property type="entry name" value="Pept_M10_metallopeptidase"/>
</dbReference>